<sequence length="276" mass="29399">MPPFPERLADPHERFVAGFSAPLLDPDRATPTSVAARGGGPADRRYAVYRNNVTTSLADALAGIFPAVRRLVGEEFFSGMAIAFARAHPPRSRLLFEYGEDFPAYIASFEPARDLPYLADVARIERAWLDAYHAADAEPLAAQALAMIPPDDLAASVFRPHPALRILRSRFAAFSIFAANREEGSPPAPIRGDVPEETILTRPGLSVTTRVLPPGAATFLLTLVAGEPLETAIGAGFIDTAEFDPAAAIALMLETGAFTAIDGHGTPPQQVTGIAT</sequence>
<dbReference type="Pfam" id="PF09836">
    <property type="entry name" value="DUF2063"/>
    <property type="match status" value="1"/>
</dbReference>
<accession>A0A3S0AQR8</accession>
<evidence type="ECO:0000259" key="1">
    <source>
        <dbReference type="Pfam" id="PF09836"/>
    </source>
</evidence>
<feature type="domain" description="Putative DNA-binding" evidence="1">
    <location>
        <begin position="19"/>
        <end position="106"/>
    </location>
</feature>
<dbReference type="RefSeq" id="WP_126701499.1">
    <property type="nucleotide sequence ID" value="NZ_RWKW01000073.1"/>
</dbReference>
<evidence type="ECO:0000313" key="2">
    <source>
        <dbReference type="EMBL" id="RST84835.1"/>
    </source>
</evidence>
<keyword evidence="3" id="KW-1185">Reference proteome</keyword>
<evidence type="ECO:0000313" key="3">
    <source>
        <dbReference type="Proteomes" id="UP000278398"/>
    </source>
</evidence>
<proteinExistence type="predicted"/>
<dbReference type="OrthoDB" id="4146344at2"/>
<dbReference type="EMBL" id="RWKW01000073">
    <property type="protein sequence ID" value="RST84835.1"/>
    <property type="molecule type" value="Genomic_DNA"/>
</dbReference>
<gene>
    <name evidence="2" type="ORF">EJC49_18910</name>
</gene>
<dbReference type="InterPro" id="IPR018640">
    <property type="entry name" value="DUF2063"/>
</dbReference>
<dbReference type="Gene3D" id="1.10.150.690">
    <property type="entry name" value="DUF2063"/>
    <property type="match status" value="1"/>
</dbReference>
<protein>
    <submittedName>
        <fullName evidence="2">DUF2063 domain-containing protein</fullName>
    </submittedName>
</protein>
<organism evidence="2 3">
    <name type="scientific">Aquibium carbonis</name>
    <dbReference type="NCBI Taxonomy" id="2495581"/>
    <lineage>
        <taxon>Bacteria</taxon>
        <taxon>Pseudomonadati</taxon>
        <taxon>Pseudomonadota</taxon>
        <taxon>Alphaproteobacteria</taxon>
        <taxon>Hyphomicrobiales</taxon>
        <taxon>Phyllobacteriaceae</taxon>
        <taxon>Aquibium</taxon>
    </lineage>
</organism>
<dbReference type="InterPro" id="IPR044922">
    <property type="entry name" value="DUF2063_N_sf"/>
</dbReference>
<dbReference type="Proteomes" id="UP000278398">
    <property type="component" value="Unassembled WGS sequence"/>
</dbReference>
<reference evidence="2 3" key="1">
    <citation type="submission" date="2018-12" db="EMBL/GenBank/DDBJ databases">
        <title>Mesorhizobium carbonis sp. nov., isolated from coal mine water.</title>
        <authorList>
            <person name="Xin W."/>
            <person name="Xu Z."/>
            <person name="Xiang F."/>
            <person name="Zhang J."/>
            <person name="Xi L."/>
            <person name="Liu J."/>
        </authorList>
    </citation>
    <scope>NUCLEOTIDE SEQUENCE [LARGE SCALE GENOMIC DNA]</scope>
    <source>
        <strain evidence="2 3">B2.3</strain>
    </source>
</reference>
<dbReference type="AlphaFoldDB" id="A0A3S0AQR8"/>
<name>A0A3S0AQR8_9HYPH</name>
<comment type="caution">
    <text evidence="2">The sequence shown here is derived from an EMBL/GenBank/DDBJ whole genome shotgun (WGS) entry which is preliminary data.</text>
</comment>